<dbReference type="Proteomes" id="UP000290572">
    <property type="component" value="Unassembled WGS sequence"/>
</dbReference>
<protein>
    <submittedName>
        <fullName evidence="2">Uncharacterized protein</fullName>
    </submittedName>
</protein>
<proteinExistence type="predicted"/>
<evidence type="ECO:0000313" key="3">
    <source>
        <dbReference type="Proteomes" id="UP000290572"/>
    </source>
</evidence>
<feature type="region of interest" description="Disordered" evidence="1">
    <location>
        <begin position="107"/>
        <end position="131"/>
    </location>
</feature>
<reference evidence="2 3" key="1">
    <citation type="submission" date="2018-03" db="EMBL/GenBank/DDBJ databases">
        <title>Draft genome sequence of Rohu Carp (Labeo rohita).</title>
        <authorList>
            <person name="Das P."/>
            <person name="Kushwaha B."/>
            <person name="Joshi C.G."/>
            <person name="Kumar D."/>
            <person name="Nagpure N.S."/>
            <person name="Sahoo L."/>
            <person name="Das S.P."/>
            <person name="Bit A."/>
            <person name="Patnaik S."/>
            <person name="Meher P.K."/>
            <person name="Jayasankar P."/>
            <person name="Koringa P.G."/>
            <person name="Patel N.V."/>
            <person name="Hinsu A.T."/>
            <person name="Kumar R."/>
            <person name="Pandey M."/>
            <person name="Agarwal S."/>
            <person name="Srivastava S."/>
            <person name="Singh M."/>
            <person name="Iquebal M.A."/>
            <person name="Jaiswal S."/>
            <person name="Angadi U.B."/>
            <person name="Kumar N."/>
            <person name="Raza M."/>
            <person name="Shah T.M."/>
            <person name="Rai A."/>
            <person name="Jena J.K."/>
        </authorList>
    </citation>
    <scope>NUCLEOTIDE SEQUENCE [LARGE SCALE GENOMIC DNA]</scope>
    <source>
        <strain evidence="2">DASCIFA01</strain>
        <tissue evidence="2">Testis</tissue>
    </source>
</reference>
<comment type="caution">
    <text evidence="2">The sequence shown here is derived from an EMBL/GenBank/DDBJ whole genome shotgun (WGS) entry which is preliminary data.</text>
</comment>
<gene>
    <name evidence="2" type="ORF">ROHU_021043</name>
</gene>
<evidence type="ECO:0000313" key="2">
    <source>
        <dbReference type="EMBL" id="RXN26109.1"/>
    </source>
</evidence>
<organism evidence="2 3">
    <name type="scientific">Labeo rohita</name>
    <name type="common">Indian major carp</name>
    <name type="synonym">Cyprinus rohita</name>
    <dbReference type="NCBI Taxonomy" id="84645"/>
    <lineage>
        <taxon>Eukaryota</taxon>
        <taxon>Metazoa</taxon>
        <taxon>Chordata</taxon>
        <taxon>Craniata</taxon>
        <taxon>Vertebrata</taxon>
        <taxon>Euteleostomi</taxon>
        <taxon>Actinopterygii</taxon>
        <taxon>Neopterygii</taxon>
        <taxon>Teleostei</taxon>
        <taxon>Ostariophysi</taxon>
        <taxon>Cypriniformes</taxon>
        <taxon>Cyprinidae</taxon>
        <taxon>Labeoninae</taxon>
        <taxon>Labeonini</taxon>
        <taxon>Labeo</taxon>
    </lineage>
</organism>
<name>A0A498MVN0_LABRO</name>
<keyword evidence="3" id="KW-1185">Reference proteome</keyword>
<dbReference type="EMBL" id="QBIY01012243">
    <property type="protein sequence ID" value="RXN26109.1"/>
    <property type="molecule type" value="Genomic_DNA"/>
</dbReference>
<sequence>MSGTRTDRARPPWAGCRCCGTARPRYPMFTHSTPTGGPGCFAPQVIKVGSPEGGRAHRLTSTVLVERLVPLSGFRKPRLGHQQAAVIRPTLALLEEHPAGKLMAESSTDFHRSPMPPGEVRTDRAAMTPGVPGRPRASLWSALLYFSTPPTTKYRRQPAAVAMTTALQICCEDLYGRLMVHLAYY</sequence>
<evidence type="ECO:0000256" key="1">
    <source>
        <dbReference type="SAM" id="MobiDB-lite"/>
    </source>
</evidence>
<dbReference type="AlphaFoldDB" id="A0A498MVN0"/>
<accession>A0A498MVN0</accession>